<feature type="domain" description="ABC transmembrane type-1" evidence="9">
    <location>
        <begin position="356"/>
        <end position="548"/>
    </location>
</feature>
<dbReference type="EMBL" id="LTBC01000008">
    <property type="protein sequence ID" value="KYH31742.1"/>
    <property type="molecule type" value="Genomic_DNA"/>
</dbReference>
<keyword evidence="11" id="KW-1185">Reference proteome</keyword>
<evidence type="ECO:0000256" key="4">
    <source>
        <dbReference type="ARBA" id="ARBA00022519"/>
    </source>
</evidence>
<dbReference type="GO" id="GO:0055085">
    <property type="term" value="P:transmembrane transport"/>
    <property type="evidence" value="ECO:0007669"/>
    <property type="project" value="InterPro"/>
</dbReference>
<dbReference type="SUPFAM" id="SSF161098">
    <property type="entry name" value="MetI-like"/>
    <property type="match status" value="2"/>
</dbReference>
<dbReference type="PANTHER" id="PTHR43357">
    <property type="entry name" value="INNER MEMBRANE ABC TRANSPORTER PERMEASE PROTEIN YDCV"/>
    <property type="match status" value="1"/>
</dbReference>
<sequence length="560" mass="61051">MMRLATEEKPVTLAVVGAVLALTTAYPLIRLLLAGFFTPTEGFTLAPLLQVVFQKATWTVLYNTVVVSLAATAISSILGITLAWLVVKSDLPCKSVINIATLLFLFLPPYVQGLAWLQLWGPVGWFNQLASFIAGKKIVLWNVYGLDGTILLLGLLHYPFVYMSTATALGNIPPEEEEVAFTYGVSRSRVVRRVTLPLALPGIAAGSILAFVSSVGNFGIPALVALPAGKILLTTYIFQQVVGFSSISFARVSLLATLGAMLAITGIMVQNLFLKHQHFTVLTKETAPLCYSLGRVRIPLAVFLYSFLACATIAPLIAMFLNSLLPAYGVPLTLKTITLKNYRFILADLNATRRAIATSFILAGGTTLITIPLSFVVARGIAEKRSKFYLWVDRLGTIPYTLPGTVLALAVILAWVDPWIPIPIYGSIVMILLAYIARFFTLAARNLTAGFAQLNPSYTEVARVLGIRPWQCLWKISLPLLRPNIQNAALLVFITALTELTVSSLLWISGSETIGVTIYNLEAAGYTTYSTAFATLVVLFFGVFFLLLKRTRLQTFLPGR</sequence>
<reference evidence="10 11" key="1">
    <citation type="submission" date="2016-02" db="EMBL/GenBank/DDBJ databases">
        <title>Genome sequence of Moorella mulderi DSM 14980.</title>
        <authorList>
            <person name="Poehlein A."/>
            <person name="Daniel R."/>
        </authorList>
    </citation>
    <scope>NUCLEOTIDE SEQUENCE [LARGE SCALE GENOMIC DNA]</scope>
    <source>
        <strain evidence="10 11">DSM 14980</strain>
    </source>
</reference>
<feature type="transmembrane region" description="Helical" evidence="8">
    <location>
        <begin position="398"/>
        <end position="416"/>
    </location>
</feature>
<comment type="subcellular location">
    <subcellularLocation>
        <location evidence="1">Cell inner membrane</location>
        <topology evidence="1">Multi-pass membrane protein</topology>
    </subcellularLocation>
    <subcellularLocation>
        <location evidence="8">Cell membrane</location>
        <topology evidence="8">Multi-pass membrane protein</topology>
    </subcellularLocation>
</comment>
<evidence type="ECO:0000256" key="8">
    <source>
        <dbReference type="RuleBase" id="RU363032"/>
    </source>
</evidence>
<feature type="transmembrane region" description="Helical" evidence="8">
    <location>
        <begin position="196"/>
        <end position="220"/>
    </location>
</feature>
<organism evidence="10 11">
    <name type="scientific">Moorella mulderi DSM 14980</name>
    <dbReference type="NCBI Taxonomy" id="1122241"/>
    <lineage>
        <taxon>Bacteria</taxon>
        <taxon>Bacillati</taxon>
        <taxon>Bacillota</taxon>
        <taxon>Clostridia</taxon>
        <taxon>Neomoorellales</taxon>
        <taxon>Neomoorellaceae</taxon>
        <taxon>Neomoorella</taxon>
    </lineage>
</organism>
<dbReference type="GO" id="GO:0005886">
    <property type="term" value="C:plasma membrane"/>
    <property type="evidence" value="ECO:0007669"/>
    <property type="project" value="UniProtKB-SubCell"/>
</dbReference>
<keyword evidence="7 8" id="KW-0472">Membrane</keyword>
<dbReference type="PANTHER" id="PTHR43357:SF3">
    <property type="entry name" value="FE(3+)-TRANSPORT SYSTEM PERMEASE PROTEIN FBPB 2"/>
    <property type="match status" value="1"/>
</dbReference>
<keyword evidence="4" id="KW-0997">Cell inner membrane</keyword>
<evidence type="ECO:0000259" key="9">
    <source>
        <dbReference type="PROSITE" id="PS50928"/>
    </source>
</evidence>
<feature type="transmembrane region" description="Helical" evidence="8">
    <location>
        <begin position="488"/>
        <end position="508"/>
    </location>
</feature>
<feature type="transmembrane region" description="Helical" evidence="8">
    <location>
        <begin position="139"/>
        <end position="158"/>
    </location>
</feature>
<evidence type="ECO:0000256" key="5">
    <source>
        <dbReference type="ARBA" id="ARBA00022692"/>
    </source>
</evidence>
<keyword evidence="5 8" id="KW-0812">Transmembrane</keyword>
<name>A0A151AW05_9FIRM</name>
<evidence type="ECO:0000313" key="11">
    <source>
        <dbReference type="Proteomes" id="UP000075670"/>
    </source>
</evidence>
<comment type="similarity">
    <text evidence="8">Belongs to the binding-protein-dependent transport system permease family.</text>
</comment>
<feature type="transmembrane region" description="Helical" evidence="8">
    <location>
        <begin position="99"/>
        <end position="119"/>
    </location>
</feature>
<evidence type="ECO:0000256" key="2">
    <source>
        <dbReference type="ARBA" id="ARBA00022448"/>
    </source>
</evidence>
<comment type="caution">
    <text evidence="10">The sequence shown here is derived from an EMBL/GenBank/DDBJ whole genome shotgun (WGS) entry which is preliminary data.</text>
</comment>
<evidence type="ECO:0000256" key="3">
    <source>
        <dbReference type="ARBA" id="ARBA00022475"/>
    </source>
</evidence>
<dbReference type="CDD" id="cd06261">
    <property type="entry name" value="TM_PBP2"/>
    <property type="match status" value="2"/>
</dbReference>
<keyword evidence="2 8" id="KW-0813">Transport</keyword>
<evidence type="ECO:0000256" key="6">
    <source>
        <dbReference type="ARBA" id="ARBA00022989"/>
    </source>
</evidence>
<dbReference type="Proteomes" id="UP000075670">
    <property type="component" value="Unassembled WGS sequence"/>
</dbReference>
<feature type="transmembrane region" description="Helical" evidence="8">
    <location>
        <begin position="58"/>
        <end position="87"/>
    </location>
</feature>
<feature type="transmembrane region" description="Helical" evidence="8">
    <location>
        <begin position="356"/>
        <end position="377"/>
    </location>
</feature>
<feature type="transmembrane region" description="Helical" evidence="8">
    <location>
        <begin position="422"/>
        <end position="440"/>
    </location>
</feature>
<dbReference type="InterPro" id="IPR035906">
    <property type="entry name" value="MetI-like_sf"/>
</dbReference>
<evidence type="ECO:0000256" key="1">
    <source>
        <dbReference type="ARBA" id="ARBA00004429"/>
    </source>
</evidence>
<dbReference type="OrthoDB" id="57323at2"/>
<dbReference type="Pfam" id="PF00528">
    <property type="entry name" value="BPD_transp_1"/>
    <property type="match status" value="2"/>
</dbReference>
<accession>A0A151AW05</accession>
<feature type="domain" description="ABC transmembrane type-1" evidence="9">
    <location>
        <begin position="61"/>
        <end position="273"/>
    </location>
</feature>
<feature type="transmembrane region" description="Helical" evidence="8">
    <location>
        <begin position="528"/>
        <end position="548"/>
    </location>
</feature>
<gene>
    <name evidence="10" type="primary">ydcU</name>
    <name evidence="10" type="ORF">MOMUL_21060</name>
</gene>
<protein>
    <submittedName>
        <fullName evidence="10">Inner membrane ABC transporter permease protein YdcU</fullName>
    </submittedName>
</protein>
<proteinExistence type="inferred from homology"/>
<feature type="transmembrane region" description="Helical" evidence="8">
    <location>
        <begin position="302"/>
        <end position="325"/>
    </location>
</feature>
<keyword evidence="6 8" id="KW-1133">Transmembrane helix</keyword>
<feature type="transmembrane region" description="Helical" evidence="8">
    <location>
        <begin position="252"/>
        <end position="274"/>
    </location>
</feature>
<dbReference type="Gene3D" id="1.10.3720.10">
    <property type="entry name" value="MetI-like"/>
    <property type="match status" value="2"/>
</dbReference>
<dbReference type="PATRIC" id="fig|1122241.3.peg.2241"/>
<keyword evidence="3" id="KW-1003">Cell membrane</keyword>
<evidence type="ECO:0000256" key="7">
    <source>
        <dbReference type="ARBA" id="ARBA00023136"/>
    </source>
</evidence>
<dbReference type="InterPro" id="IPR000515">
    <property type="entry name" value="MetI-like"/>
</dbReference>
<dbReference type="PROSITE" id="PS50928">
    <property type="entry name" value="ABC_TM1"/>
    <property type="match status" value="2"/>
</dbReference>
<evidence type="ECO:0000313" key="10">
    <source>
        <dbReference type="EMBL" id="KYH31742.1"/>
    </source>
</evidence>
<dbReference type="AlphaFoldDB" id="A0A151AW05"/>